<keyword evidence="1" id="KW-1133">Transmembrane helix</keyword>
<feature type="transmembrane region" description="Helical" evidence="1">
    <location>
        <begin position="216"/>
        <end position="235"/>
    </location>
</feature>
<feature type="domain" description="MHYT" evidence="2">
    <location>
        <begin position="10"/>
        <end position="199"/>
    </location>
</feature>
<feature type="transmembrane region" description="Helical" evidence="1">
    <location>
        <begin position="79"/>
        <end position="99"/>
    </location>
</feature>
<dbReference type="Pfam" id="PF03707">
    <property type="entry name" value="MHYT"/>
    <property type="match status" value="4"/>
</dbReference>
<accession>A0A511R4Z0</accession>
<dbReference type="InterPro" id="IPR005330">
    <property type="entry name" value="MHYT_dom"/>
</dbReference>
<keyword evidence="1" id="KW-0812">Transmembrane</keyword>
<name>A0A511R4Z0_9DEIN</name>
<feature type="transmembrane region" description="Helical" evidence="1">
    <location>
        <begin position="143"/>
        <end position="163"/>
    </location>
</feature>
<dbReference type="PANTHER" id="PTHR35152">
    <property type="entry name" value="DOMAIN SIGNALLING PROTEIN, PUTATIVE (AFU_ORTHOLOGUE AFUA_5G11310)-RELATED"/>
    <property type="match status" value="1"/>
</dbReference>
<dbReference type="Proteomes" id="UP000321197">
    <property type="component" value="Unassembled WGS sequence"/>
</dbReference>
<evidence type="ECO:0000256" key="1">
    <source>
        <dbReference type="PROSITE-ProRule" id="PRU00244"/>
    </source>
</evidence>
<reference evidence="3 4" key="1">
    <citation type="submission" date="2019-07" db="EMBL/GenBank/DDBJ databases">
        <title>Whole genome shotgun sequence of Meiothermus hypogaeus NBRC 106114.</title>
        <authorList>
            <person name="Hosoyama A."/>
            <person name="Uohara A."/>
            <person name="Ohji S."/>
            <person name="Ichikawa N."/>
        </authorList>
    </citation>
    <scope>NUCLEOTIDE SEQUENCE [LARGE SCALE GENOMIC DNA]</scope>
    <source>
        <strain evidence="3 4">NBRC 106114</strain>
    </source>
</reference>
<dbReference type="PANTHER" id="PTHR35152:SF1">
    <property type="entry name" value="DOMAIN SIGNALLING PROTEIN, PUTATIVE (AFU_ORTHOLOGUE AFUA_5G11310)-RELATED"/>
    <property type="match status" value="1"/>
</dbReference>
<organism evidence="3 4">
    <name type="scientific">Meiothermus hypogaeus NBRC 106114</name>
    <dbReference type="NCBI Taxonomy" id="1227553"/>
    <lineage>
        <taxon>Bacteria</taxon>
        <taxon>Thermotogati</taxon>
        <taxon>Deinococcota</taxon>
        <taxon>Deinococci</taxon>
        <taxon>Thermales</taxon>
        <taxon>Thermaceae</taxon>
        <taxon>Meiothermus</taxon>
    </lineage>
</organism>
<dbReference type="OrthoDB" id="9803190at2"/>
<feature type="transmembrane region" description="Helical" evidence="1">
    <location>
        <begin position="175"/>
        <end position="196"/>
    </location>
</feature>
<feature type="transmembrane region" description="Helical" evidence="1">
    <location>
        <begin position="12"/>
        <end position="33"/>
    </location>
</feature>
<proteinExistence type="predicted"/>
<comment type="caution">
    <text evidence="3">The sequence shown here is derived from an EMBL/GenBank/DDBJ whole genome shotgun (WGS) entry which is preliminary data.</text>
</comment>
<feature type="transmembrane region" description="Helical" evidence="1">
    <location>
        <begin position="45"/>
        <end position="67"/>
    </location>
</feature>
<protein>
    <recommendedName>
        <fullName evidence="2">MHYT domain-containing protein</fullName>
    </recommendedName>
</protein>
<keyword evidence="1" id="KW-0472">Membrane</keyword>
<dbReference type="EMBL" id="BJXL01000119">
    <property type="protein sequence ID" value="GEM84674.1"/>
    <property type="molecule type" value="Genomic_DNA"/>
</dbReference>
<sequence>MDQTHLPMNHDPLLVGASFLIAIFAAYAALAIINRLQQGASGSGWLWLGAGTFGLGVWAMHFTAMTALQLDMLVAYDPLLTLVSVFFAIFGAAAAFQLVSKPKAGFTRVLGSGFFLGAGIGVMHYVGMFAMRLDARLTFDLPMVALSVLVAVALGTFGIWTLTSPAFNLVPFRHLITAIITGSAIPFMHYTAMLAARFTATGTEEIHSMVASGSLLSLNLFLLLAVAVVGLPMFLTSLLETSAEKVQEVET</sequence>
<dbReference type="PROSITE" id="PS50924">
    <property type="entry name" value="MHYT"/>
    <property type="match status" value="1"/>
</dbReference>
<feature type="transmembrane region" description="Helical" evidence="1">
    <location>
        <begin position="111"/>
        <end position="131"/>
    </location>
</feature>
<evidence type="ECO:0000313" key="3">
    <source>
        <dbReference type="EMBL" id="GEM84674.1"/>
    </source>
</evidence>
<dbReference type="RefSeq" id="WP_119342153.1">
    <property type="nucleotide sequence ID" value="NZ_BJXL01000119.1"/>
</dbReference>
<evidence type="ECO:0000259" key="2">
    <source>
        <dbReference type="PROSITE" id="PS50924"/>
    </source>
</evidence>
<dbReference type="GO" id="GO:0016020">
    <property type="term" value="C:membrane"/>
    <property type="evidence" value="ECO:0007669"/>
    <property type="project" value="UniProtKB-UniRule"/>
</dbReference>
<evidence type="ECO:0000313" key="4">
    <source>
        <dbReference type="Proteomes" id="UP000321197"/>
    </source>
</evidence>
<gene>
    <name evidence="3" type="ORF">MHY01S_28400</name>
</gene>
<dbReference type="AlphaFoldDB" id="A0A511R4Z0"/>